<reference evidence="2" key="1">
    <citation type="journal article" date="2015" name="Int. J. Syst. Evol. Microbiol.">
        <title>Rhizobium alvei sp. nov., isolated from a freshwater river.</title>
        <authorList>
            <person name="Sheu S.Y."/>
            <person name="Huang H.W."/>
            <person name="Young C.C."/>
            <person name="Chen W.M."/>
        </authorList>
    </citation>
    <scope>NUCLEOTIDE SEQUENCE</scope>
    <source>
        <strain evidence="2">TNR-22</strain>
    </source>
</reference>
<dbReference type="Gene3D" id="3.40.50.720">
    <property type="entry name" value="NAD(P)-binding Rossmann-like Domain"/>
    <property type="match status" value="1"/>
</dbReference>
<organism evidence="2 3">
    <name type="scientific">Rhizobium alvei</name>
    <dbReference type="NCBI Taxonomy" id="1132659"/>
    <lineage>
        <taxon>Bacteria</taxon>
        <taxon>Pseudomonadati</taxon>
        <taxon>Pseudomonadota</taxon>
        <taxon>Alphaproteobacteria</taxon>
        <taxon>Hyphomicrobiales</taxon>
        <taxon>Rhizobiaceae</taxon>
        <taxon>Rhizobium/Agrobacterium group</taxon>
        <taxon>Rhizobium</taxon>
    </lineage>
</organism>
<dbReference type="EMBL" id="JAUOZU010000006">
    <property type="protein sequence ID" value="MDO6963813.1"/>
    <property type="molecule type" value="Genomic_DNA"/>
</dbReference>
<dbReference type="SUPFAM" id="SSF51735">
    <property type="entry name" value="NAD(P)-binding Rossmann-fold domains"/>
    <property type="match status" value="1"/>
</dbReference>
<name>A0ABT8YJI8_9HYPH</name>
<sequence>MPDSDQKIAEVLRTVRTIAVVGASANAARPSFGVMRFLLSKGYQVVPVNPGHAGGEILGQTVYAALADIPFAVDMVDVFRAPDNLPDVVTEVLKMEPRPKVLWGQLGVSHDGARATAEAAGMTVIMDHCPAIEYPRLIG</sequence>
<feature type="domain" description="CoA-binding" evidence="1">
    <location>
        <begin position="12"/>
        <end position="108"/>
    </location>
</feature>
<keyword evidence="3" id="KW-1185">Reference proteome</keyword>
<dbReference type="SMART" id="SM00881">
    <property type="entry name" value="CoA_binding"/>
    <property type="match status" value="1"/>
</dbReference>
<evidence type="ECO:0000313" key="3">
    <source>
        <dbReference type="Proteomes" id="UP001174932"/>
    </source>
</evidence>
<proteinExistence type="predicted"/>
<dbReference type="RefSeq" id="WP_304375723.1">
    <property type="nucleotide sequence ID" value="NZ_JAUOZU010000006.1"/>
</dbReference>
<protein>
    <submittedName>
        <fullName evidence="2">CoA-binding protein</fullName>
    </submittedName>
</protein>
<dbReference type="PANTHER" id="PTHR33303:SF2">
    <property type="entry name" value="COA-BINDING DOMAIN-CONTAINING PROTEIN"/>
    <property type="match status" value="1"/>
</dbReference>
<dbReference type="Pfam" id="PF13380">
    <property type="entry name" value="CoA_binding_2"/>
    <property type="match status" value="1"/>
</dbReference>
<evidence type="ECO:0000313" key="2">
    <source>
        <dbReference type="EMBL" id="MDO6963813.1"/>
    </source>
</evidence>
<comment type="caution">
    <text evidence="2">The sequence shown here is derived from an EMBL/GenBank/DDBJ whole genome shotgun (WGS) entry which is preliminary data.</text>
</comment>
<reference evidence="2" key="2">
    <citation type="submission" date="2023-07" db="EMBL/GenBank/DDBJ databases">
        <authorList>
            <person name="Shen H."/>
        </authorList>
    </citation>
    <scope>NUCLEOTIDE SEQUENCE</scope>
    <source>
        <strain evidence="2">TNR-22</strain>
    </source>
</reference>
<gene>
    <name evidence="2" type="ORF">Q4481_07575</name>
</gene>
<dbReference type="Proteomes" id="UP001174932">
    <property type="component" value="Unassembled WGS sequence"/>
</dbReference>
<evidence type="ECO:0000259" key="1">
    <source>
        <dbReference type="SMART" id="SM00881"/>
    </source>
</evidence>
<dbReference type="InterPro" id="IPR003781">
    <property type="entry name" value="CoA-bd"/>
</dbReference>
<dbReference type="PANTHER" id="PTHR33303">
    <property type="entry name" value="CYTOPLASMIC PROTEIN-RELATED"/>
    <property type="match status" value="1"/>
</dbReference>
<accession>A0ABT8YJI8</accession>
<dbReference type="InterPro" id="IPR036291">
    <property type="entry name" value="NAD(P)-bd_dom_sf"/>
</dbReference>